<protein>
    <submittedName>
        <fullName evidence="1">Uncharacterized protein</fullName>
    </submittedName>
</protein>
<accession>A0ABU5TY87</accession>
<sequence length="69" mass="8005">MKPIQSLERRIARFPGYRDMNGDFVPFTTSDEVFRRARKLGARVLLRLELGSGDELQGLFYTNDRGLTR</sequence>
<dbReference type="EMBL" id="JAYGHT010000062">
    <property type="protein sequence ID" value="MEA5519657.1"/>
    <property type="molecule type" value="Genomic_DNA"/>
</dbReference>
<dbReference type="Proteomes" id="UP001301728">
    <property type="component" value="Unassembled WGS sequence"/>
</dbReference>
<reference evidence="1 2" key="1">
    <citation type="submission" date="2023-12" db="EMBL/GenBank/DDBJ databases">
        <title>Baltic Sea Cyanobacteria.</title>
        <authorList>
            <person name="Delbaje E."/>
            <person name="Fewer D.P."/>
            <person name="Shishido T.K."/>
        </authorList>
    </citation>
    <scope>NUCLEOTIDE SEQUENCE [LARGE SCALE GENOMIC DNA]</scope>
    <source>
        <strain evidence="1 2">CCNP 1315</strain>
    </source>
</reference>
<dbReference type="RefSeq" id="WP_323306855.1">
    <property type="nucleotide sequence ID" value="NZ_JAYGHT010000062.1"/>
</dbReference>
<keyword evidence="2" id="KW-1185">Reference proteome</keyword>
<evidence type="ECO:0000313" key="2">
    <source>
        <dbReference type="Proteomes" id="UP001301728"/>
    </source>
</evidence>
<evidence type="ECO:0000313" key="1">
    <source>
        <dbReference type="EMBL" id="MEA5519657.1"/>
    </source>
</evidence>
<comment type="caution">
    <text evidence="1">The sequence shown here is derived from an EMBL/GenBank/DDBJ whole genome shotgun (WGS) entry which is preliminary data.</text>
</comment>
<organism evidence="1 2">
    <name type="scientific">Limnoraphis robusta CCNP1315</name>
    <dbReference type="NCBI Taxonomy" id="3110306"/>
    <lineage>
        <taxon>Bacteria</taxon>
        <taxon>Bacillati</taxon>
        <taxon>Cyanobacteriota</taxon>
        <taxon>Cyanophyceae</taxon>
        <taxon>Oscillatoriophycideae</taxon>
        <taxon>Oscillatoriales</taxon>
        <taxon>Sirenicapillariaceae</taxon>
        <taxon>Limnoraphis</taxon>
    </lineage>
</organism>
<gene>
    <name evidence="1" type="ORF">VB854_11960</name>
</gene>
<name>A0ABU5TY87_9CYAN</name>
<proteinExistence type="predicted"/>